<accession>A0A0S3RD44</accession>
<dbReference type="EMBL" id="AP015035">
    <property type="protein sequence ID" value="BAT78616.1"/>
    <property type="molecule type" value="Genomic_DNA"/>
</dbReference>
<feature type="non-terminal residue" evidence="1">
    <location>
        <position position="1"/>
    </location>
</feature>
<proteinExistence type="predicted"/>
<protein>
    <submittedName>
        <fullName evidence="1">Uncharacterized protein</fullName>
    </submittedName>
</protein>
<organism evidence="1 2">
    <name type="scientific">Vigna angularis var. angularis</name>
    <dbReference type="NCBI Taxonomy" id="157739"/>
    <lineage>
        <taxon>Eukaryota</taxon>
        <taxon>Viridiplantae</taxon>
        <taxon>Streptophyta</taxon>
        <taxon>Embryophyta</taxon>
        <taxon>Tracheophyta</taxon>
        <taxon>Spermatophyta</taxon>
        <taxon>Magnoliopsida</taxon>
        <taxon>eudicotyledons</taxon>
        <taxon>Gunneridae</taxon>
        <taxon>Pentapetalae</taxon>
        <taxon>rosids</taxon>
        <taxon>fabids</taxon>
        <taxon>Fabales</taxon>
        <taxon>Fabaceae</taxon>
        <taxon>Papilionoideae</taxon>
        <taxon>50 kb inversion clade</taxon>
        <taxon>NPAAA clade</taxon>
        <taxon>indigoferoid/millettioid clade</taxon>
        <taxon>Phaseoleae</taxon>
        <taxon>Vigna</taxon>
    </lineage>
</organism>
<dbReference type="Proteomes" id="UP000291084">
    <property type="component" value="Chromosome 2"/>
</dbReference>
<reference evidence="1 2" key="1">
    <citation type="journal article" date="2015" name="Sci. Rep.">
        <title>The power of single molecule real-time sequencing technology in the de novo assembly of a eukaryotic genome.</title>
        <authorList>
            <person name="Sakai H."/>
            <person name="Naito K."/>
            <person name="Ogiso-Tanaka E."/>
            <person name="Takahashi Y."/>
            <person name="Iseki K."/>
            <person name="Muto C."/>
            <person name="Satou K."/>
            <person name="Teruya K."/>
            <person name="Shiroma A."/>
            <person name="Shimoji M."/>
            <person name="Hirano T."/>
            <person name="Itoh T."/>
            <person name="Kaga A."/>
            <person name="Tomooka N."/>
        </authorList>
    </citation>
    <scope>NUCLEOTIDE SEQUENCE [LARGE SCALE GENOMIC DNA]</scope>
    <source>
        <strain evidence="2">cv. Shumari</strain>
    </source>
</reference>
<gene>
    <name evidence="1" type="primary">Vigan.02G131600</name>
    <name evidence="1" type="ORF">VIGAN_02131600</name>
</gene>
<name>A0A0S3RD44_PHAAN</name>
<sequence>LLSSKVSTIVPTTQHKSILFQNKVTFQLRHRLYLDKLALIRTQNKKAKQTKLLVLTRRFKERICFKGTQIKNDQGICTFMCKTFA</sequence>
<keyword evidence="2" id="KW-1185">Reference proteome</keyword>
<evidence type="ECO:0000313" key="2">
    <source>
        <dbReference type="Proteomes" id="UP000291084"/>
    </source>
</evidence>
<dbReference type="AlphaFoldDB" id="A0A0S3RD44"/>
<evidence type="ECO:0000313" key="1">
    <source>
        <dbReference type="EMBL" id="BAT78616.1"/>
    </source>
</evidence>